<name>A0A941ITR1_9BACT</name>
<evidence type="ECO:0000313" key="3">
    <source>
        <dbReference type="Proteomes" id="UP000679220"/>
    </source>
</evidence>
<sequence length="73" mass="7550">MITSFILGDKTKTLLIGGAIIGGLILLSSASSGETNKPALNGTPKKKCAKKPTKKTATRKPSSPGRKTANIKI</sequence>
<feature type="region of interest" description="Disordered" evidence="1">
    <location>
        <begin position="33"/>
        <end position="73"/>
    </location>
</feature>
<reference evidence="2" key="2">
    <citation type="submission" date="2021-04" db="EMBL/GenBank/DDBJ databases">
        <authorList>
            <person name="Zhang T."/>
            <person name="Zhang Y."/>
            <person name="Lu D."/>
            <person name="Zuo D."/>
            <person name="Du Z."/>
        </authorList>
    </citation>
    <scope>NUCLEOTIDE SEQUENCE</scope>
    <source>
        <strain evidence="2">JR1</strain>
    </source>
</reference>
<dbReference type="Proteomes" id="UP000679220">
    <property type="component" value="Unassembled WGS sequence"/>
</dbReference>
<dbReference type="EMBL" id="JAGTAR010000002">
    <property type="protein sequence ID" value="MBR8534436.1"/>
    <property type="molecule type" value="Genomic_DNA"/>
</dbReference>
<proteinExistence type="predicted"/>
<keyword evidence="3" id="KW-1185">Reference proteome</keyword>
<gene>
    <name evidence="2" type="ORF">KDU71_02605</name>
</gene>
<feature type="compositionally biased region" description="Basic residues" evidence="1">
    <location>
        <begin position="44"/>
        <end position="58"/>
    </location>
</feature>
<evidence type="ECO:0000256" key="1">
    <source>
        <dbReference type="SAM" id="MobiDB-lite"/>
    </source>
</evidence>
<comment type="caution">
    <text evidence="2">The sequence shown here is derived from an EMBL/GenBank/DDBJ whole genome shotgun (WGS) entry which is preliminary data.</text>
</comment>
<organism evidence="2 3">
    <name type="scientific">Carboxylicivirga sediminis</name>
    <dbReference type="NCBI Taxonomy" id="2006564"/>
    <lineage>
        <taxon>Bacteria</taxon>
        <taxon>Pseudomonadati</taxon>
        <taxon>Bacteroidota</taxon>
        <taxon>Bacteroidia</taxon>
        <taxon>Marinilabiliales</taxon>
        <taxon>Marinilabiliaceae</taxon>
        <taxon>Carboxylicivirga</taxon>
    </lineage>
</organism>
<accession>A0A941ITR1</accession>
<evidence type="ECO:0000313" key="2">
    <source>
        <dbReference type="EMBL" id="MBR8534436.1"/>
    </source>
</evidence>
<dbReference type="RefSeq" id="WP_212188339.1">
    <property type="nucleotide sequence ID" value="NZ_JAGTAR010000002.1"/>
</dbReference>
<protein>
    <submittedName>
        <fullName evidence="2">Uncharacterized protein</fullName>
    </submittedName>
</protein>
<reference evidence="2" key="1">
    <citation type="journal article" date="2018" name="Int. J. Syst. Evol. Microbiol.">
        <title>Carboxylicivirga sediminis sp. nov., isolated from coastal sediment.</title>
        <authorList>
            <person name="Wang F.Q."/>
            <person name="Ren L.H."/>
            <person name="Zou R.J."/>
            <person name="Sun Y.Z."/>
            <person name="Liu X.J."/>
            <person name="Jiang F."/>
            <person name="Liu L.J."/>
        </authorList>
    </citation>
    <scope>NUCLEOTIDE SEQUENCE</scope>
    <source>
        <strain evidence="2">JR1</strain>
    </source>
</reference>
<dbReference type="AlphaFoldDB" id="A0A941ITR1"/>